<evidence type="ECO:0000256" key="4">
    <source>
        <dbReference type="ARBA" id="ARBA00023180"/>
    </source>
</evidence>
<dbReference type="InterPro" id="IPR003599">
    <property type="entry name" value="Ig_sub"/>
</dbReference>
<dbReference type="GO" id="GO:0016020">
    <property type="term" value="C:membrane"/>
    <property type="evidence" value="ECO:0007669"/>
    <property type="project" value="UniProtKB-SubCell"/>
</dbReference>
<dbReference type="InterPro" id="IPR013783">
    <property type="entry name" value="Ig-like_fold"/>
</dbReference>
<feature type="transmembrane region" description="Helical" evidence="5">
    <location>
        <begin position="165"/>
        <end position="185"/>
    </location>
</feature>
<evidence type="ECO:0000256" key="3">
    <source>
        <dbReference type="ARBA" id="ARBA00023136"/>
    </source>
</evidence>
<protein>
    <submittedName>
        <fullName evidence="7">HECAM protein</fullName>
    </submittedName>
</protein>
<keyword evidence="5" id="KW-1133">Transmembrane helix</keyword>
<accession>A0A7L4A8P7</accession>
<evidence type="ECO:0000256" key="2">
    <source>
        <dbReference type="ARBA" id="ARBA00022729"/>
    </source>
</evidence>
<dbReference type="PANTHER" id="PTHR12080:SF59">
    <property type="entry name" value="HEPATIC AND GLIAL CELL ADHESION MOLECULE"/>
    <property type="match status" value="1"/>
</dbReference>
<proteinExistence type="predicted"/>
<evidence type="ECO:0000313" key="8">
    <source>
        <dbReference type="Proteomes" id="UP000562238"/>
    </source>
</evidence>
<keyword evidence="3 5" id="KW-0472">Membrane</keyword>
<feature type="non-terminal residue" evidence="7">
    <location>
        <position position="1"/>
    </location>
</feature>
<dbReference type="InterPro" id="IPR015631">
    <property type="entry name" value="CD2/SLAM_rcpt"/>
</dbReference>
<evidence type="ECO:0000259" key="6">
    <source>
        <dbReference type="SMART" id="SM00409"/>
    </source>
</evidence>
<keyword evidence="2" id="KW-0732">Signal</keyword>
<keyword evidence="8" id="KW-1185">Reference proteome</keyword>
<dbReference type="EMBL" id="VZZV01000564">
    <property type="protein sequence ID" value="NXW21412.1"/>
    <property type="molecule type" value="Genomic_DNA"/>
</dbReference>
<dbReference type="SUPFAM" id="SSF48726">
    <property type="entry name" value="Immunoglobulin"/>
    <property type="match status" value="1"/>
</dbReference>
<gene>
    <name evidence="7" type="primary">Hepacam_0</name>
    <name evidence="7" type="ORF">CIRPEC_R12763</name>
</gene>
<dbReference type="AlphaFoldDB" id="A0A7L4A8P7"/>
<keyword evidence="5" id="KW-0812">Transmembrane</keyword>
<evidence type="ECO:0000256" key="5">
    <source>
        <dbReference type="SAM" id="Phobius"/>
    </source>
</evidence>
<reference evidence="7 8" key="1">
    <citation type="submission" date="2019-09" db="EMBL/GenBank/DDBJ databases">
        <title>Bird 10,000 Genomes (B10K) Project - Family phase.</title>
        <authorList>
            <person name="Zhang G."/>
        </authorList>
    </citation>
    <scope>NUCLEOTIDE SEQUENCE [LARGE SCALE GENOMIC DNA]</scope>
    <source>
        <strain evidence="7">B10K-DU-010-60</strain>
        <tissue evidence="7">Muscle</tissue>
    </source>
</reference>
<comment type="subcellular location">
    <subcellularLocation>
        <location evidence="1">Membrane</location>
    </subcellularLocation>
</comment>
<comment type="caution">
    <text evidence="7">The sequence shown here is derived from an EMBL/GenBank/DDBJ whole genome shotgun (WGS) entry which is preliminary data.</text>
</comment>
<dbReference type="SMART" id="SM00409">
    <property type="entry name" value="IG"/>
    <property type="match status" value="1"/>
</dbReference>
<sequence length="187" mass="20208">PCSGRRLSLICPFPSSAGGNLGVLVQIHQDSINGTEGQSVLLPVSYRFDGAPRLPVKIVWNSSNKRDELVTCSVLNCSLGAEGAPSSCSAQTFYHITYRGRTKLFPENGSLLLSDLRLSDSGVYSVTFSPSTQNWHITLTVHEQCSTSEHPGTELGGGGGTATRIPCYVFGGCYCFILLFLQLFFHL</sequence>
<dbReference type="Gene3D" id="2.60.40.10">
    <property type="entry name" value="Immunoglobulins"/>
    <property type="match status" value="1"/>
</dbReference>
<feature type="domain" description="Immunoglobulin" evidence="6">
    <location>
        <begin position="29"/>
        <end position="142"/>
    </location>
</feature>
<dbReference type="GO" id="GO:0005911">
    <property type="term" value="C:cell-cell junction"/>
    <property type="evidence" value="ECO:0007669"/>
    <property type="project" value="TreeGrafter"/>
</dbReference>
<evidence type="ECO:0000256" key="1">
    <source>
        <dbReference type="ARBA" id="ARBA00004370"/>
    </source>
</evidence>
<organism evidence="7 8">
    <name type="scientific">Circaetus pectoralis</name>
    <name type="common">black-chested snake-eagle</name>
    <dbReference type="NCBI Taxonomy" id="321084"/>
    <lineage>
        <taxon>Eukaryota</taxon>
        <taxon>Metazoa</taxon>
        <taxon>Chordata</taxon>
        <taxon>Craniata</taxon>
        <taxon>Vertebrata</taxon>
        <taxon>Euteleostomi</taxon>
        <taxon>Archelosauria</taxon>
        <taxon>Archosauria</taxon>
        <taxon>Dinosauria</taxon>
        <taxon>Saurischia</taxon>
        <taxon>Theropoda</taxon>
        <taxon>Coelurosauria</taxon>
        <taxon>Aves</taxon>
        <taxon>Neognathae</taxon>
        <taxon>Neoaves</taxon>
        <taxon>Telluraves</taxon>
        <taxon>Accipitrimorphae</taxon>
        <taxon>Accipitriformes</taxon>
        <taxon>Accipitridae</taxon>
        <taxon>Accipitrinae</taxon>
        <taxon>Circaetus</taxon>
    </lineage>
</organism>
<dbReference type="Proteomes" id="UP000562238">
    <property type="component" value="Unassembled WGS sequence"/>
</dbReference>
<dbReference type="InterPro" id="IPR036179">
    <property type="entry name" value="Ig-like_dom_sf"/>
</dbReference>
<name>A0A7L4A8P7_9AVES</name>
<dbReference type="PANTHER" id="PTHR12080">
    <property type="entry name" value="SIGNALING LYMPHOCYTIC ACTIVATION MOLECULE"/>
    <property type="match status" value="1"/>
</dbReference>
<evidence type="ECO:0000313" key="7">
    <source>
        <dbReference type="EMBL" id="NXW21412.1"/>
    </source>
</evidence>
<feature type="non-terminal residue" evidence="7">
    <location>
        <position position="187"/>
    </location>
</feature>
<keyword evidence="4" id="KW-0325">Glycoprotein</keyword>